<dbReference type="Gene3D" id="6.10.250.2560">
    <property type="match status" value="1"/>
</dbReference>
<dbReference type="Pfam" id="PF16566">
    <property type="entry name" value="CREPT"/>
    <property type="match status" value="1"/>
</dbReference>
<organism evidence="4">
    <name type="scientific">Melanaphis sacchari</name>
    <dbReference type="NCBI Taxonomy" id="742174"/>
    <lineage>
        <taxon>Eukaryota</taxon>
        <taxon>Metazoa</taxon>
        <taxon>Ecdysozoa</taxon>
        <taxon>Arthropoda</taxon>
        <taxon>Hexapoda</taxon>
        <taxon>Insecta</taxon>
        <taxon>Pterygota</taxon>
        <taxon>Neoptera</taxon>
        <taxon>Paraneoptera</taxon>
        <taxon>Hemiptera</taxon>
        <taxon>Sternorrhyncha</taxon>
        <taxon>Aphidomorpha</taxon>
        <taxon>Aphidoidea</taxon>
        <taxon>Aphididae</taxon>
        <taxon>Aphidini</taxon>
        <taxon>Melanaphis</taxon>
    </lineage>
</organism>
<evidence type="ECO:0000256" key="2">
    <source>
        <dbReference type="SAM" id="Phobius"/>
    </source>
</evidence>
<accession>A0A2H8TTB5</accession>
<dbReference type="GO" id="GO:0031124">
    <property type="term" value="P:mRNA 3'-end processing"/>
    <property type="evidence" value="ECO:0007669"/>
    <property type="project" value="TreeGrafter"/>
</dbReference>
<feature type="compositionally biased region" description="Basic residues" evidence="1">
    <location>
        <begin position="145"/>
        <end position="159"/>
    </location>
</feature>
<name>A0A2H8TTB5_9HEMI</name>
<reference evidence="4" key="1">
    <citation type="submission" date="2017-10" db="EMBL/GenBank/DDBJ databases">
        <title>Transcriptome Assembly of Sugarcane Aphid Adults.</title>
        <authorList>
            <person name="Scully E.D."/>
            <person name="Palmer N.A."/>
            <person name="Geib S.M."/>
            <person name="Sarath G."/>
            <person name="Sattler S.E."/>
        </authorList>
    </citation>
    <scope>NUCLEOTIDE SEQUENCE</scope>
    <source>
        <tissue evidence="4">Whole body</tissue>
    </source>
</reference>
<feature type="domain" description="CID" evidence="3">
    <location>
        <begin position="1"/>
        <end position="134"/>
    </location>
</feature>
<keyword evidence="2" id="KW-0472">Membrane</keyword>
<proteinExistence type="predicted"/>
<dbReference type="InterPro" id="IPR032337">
    <property type="entry name" value="RPRD1A/B_C"/>
</dbReference>
<dbReference type="SUPFAM" id="SSF48464">
    <property type="entry name" value="ENTH/VHS domain"/>
    <property type="match status" value="1"/>
</dbReference>
<feature type="compositionally biased region" description="Basic and acidic residues" evidence="1">
    <location>
        <begin position="134"/>
        <end position="144"/>
    </location>
</feature>
<protein>
    <submittedName>
        <fullName evidence="4">Regulation of nuclear pre-mRNA domain-containing protein 1B</fullName>
    </submittedName>
</protein>
<feature type="region of interest" description="Disordered" evidence="1">
    <location>
        <begin position="134"/>
        <end position="161"/>
    </location>
</feature>
<dbReference type="InterPro" id="IPR006569">
    <property type="entry name" value="CID_dom"/>
</dbReference>
<dbReference type="OrthoDB" id="10069473at2759"/>
<dbReference type="Gene3D" id="1.25.40.90">
    <property type="match status" value="1"/>
</dbReference>
<dbReference type="InterPro" id="IPR008942">
    <property type="entry name" value="ENTH_VHS"/>
</dbReference>
<dbReference type="EMBL" id="GFXV01005679">
    <property type="protein sequence ID" value="MBW17484.1"/>
    <property type="molecule type" value="Transcribed_RNA"/>
</dbReference>
<dbReference type="SMART" id="SM00582">
    <property type="entry name" value="RPR"/>
    <property type="match status" value="1"/>
</dbReference>
<evidence type="ECO:0000313" key="4">
    <source>
        <dbReference type="EMBL" id="MBW17484.1"/>
    </source>
</evidence>
<dbReference type="PANTHER" id="PTHR12460:SF0">
    <property type="entry name" value="CID DOMAIN-CONTAINING PROTEIN-RELATED"/>
    <property type="match status" value="1"/>
</dbReference>
<sequence>MTSFTEAGLNKRLKELNSSQQSIQTLSLWLIHHRKYAHTVVKIWSKEILAGSESKQLTLMYLANDVIQNSKKKGPEYGLEFGKELAKAFNQISLNNCSSKTRQSLTRLLNIWEERGVYSKIQIDEFKDAFVKETEEKPKDEPPNKKVKHSHNHKLKKTKSQNNGIKKDKEIIIEVDGTKELHVTLSPKTPVNDPPEPEELIKALNDLENAPSCDAVVRERISKLPPEIADVSLLSQLKGYYFVLTCLVLKTCIIVKHLCKLFIFCNILLGFIMFVKI</sequence>
<evidence type="ECO:0000256" key="1">
    <source>
        <dbReference type="SAM" id="MobiDB-lite"/>
    </source>
</evidence>
<evidence type="ECO:0000259" key="3">
    <source>
        <dbReference type="PROSITE" id="PS51391"/>
    </source>
</evidence>
<dbReference type="GO" id="GO:0000993">
    <property type="term" value="F:RNA polymerase II complex binding"/>
    <property type="evidence" value="ECO:0007669"/>
    <property type="project" value="TreeGrafter"/>
</dbReference>
<feature type="transmembrane region" description="Helical" evidence="2">
    <location>
        <begin position="254"/>
        <end position="275"/>
    </location>
</feature>
<dbReference type="PANTHER" id="PTHR12460">
    <property type="entry name" value="CYCLIN-DEPENDENT KINASE INHIBITOR-RELATED PROTEIN"/>
    <property type="match status" value="1"/>
</dbReference>
<dbReference type="AlphaFoldDB" id="A0A2H8TTB5"/>
<keyword evidence="2" id="KW-1133">Transmembrane helix</keyword>
<dbReference type="PROSITE" id="PS51391">
    <property type="entry name" value="CID"/>
    <property type="match status" value="1"/>
</dbReference>
<keyword evidence="2" id="KW-0812">Transmembrane</keyword>
<gene>
    <name evidence="4" type="primary">Rprd1b_0</name>
</gene>
<dbReference type="Pfam" id="PF04818">
    <property type="entry name" value="CID"/>
    <property type="match status" value="1"/>
</dbReference>